<reference evidence="1 2" key="1">
    <citation type="journal article" date="2021" name="Elife">
        <title>Chloroplast acquisition without the gene transfer in kleptoplastic sea slugs, Plakobranchus ocellatus.</title>
        <authorList>
            <person name="Maeda T."/>
            <person name="Takahashi S."/>
            <person name="Yoshida T."/>
            <person name="Shimamura S."/>
            <person name="Takaki Y."/>
            <person name="Nagai Y."/>
            <person name="Toyoda A."/>
            <person name="Suzuki Y."/>
            <person name="Arimoto A."/>
            <person name="Ishii H."/>
            <person name="Satoh N."/>
            <person name="Nishiyama T."/>
            <person name="Hasebe M."/>
            <person name="Maruyama T."/>
            <person name="Minagawa J."/>
            <person name="Obokata J."/>
            <person name="Shigenobu S."/>
        </authorList>
    </citation>
    <scope>NUCLEOTIDE SEQUENCE [LARGE SCALE GENOMIC DNA]</scope>
</reference>
<gene>
    <name evidence="1" type="ORF">ElyMa_004087100</name>
</gene>
<dbReference type="Proteomes" id="UP000762676">
    <property type="component" value="Unassembled WGS sequence"/>
</dbReference>
<evidence type="ECO:0000313" key="1">
    <source>
        <dbReference type="EMBL" id="GFR82036.1"/>
    </source>
</evidence>
<protein>
    <submittedName>
        <fullName evidence="1">Uncharacterized protein</fullName>
    </submittedName>
</protein>
<dbReference type="EMBL" id="BMAT01008308">
    <property type="protein sequence ID" value="GFR82036.1"/>
    <property type="molecule type" value="Genomic_DNA"/>
</dbReference>
<keyword evidence="2" id="KW-1185">Reference proteome</keyword>
<name>A0AAV4GA80_9GAST</name>
<dbReference type="AlphaFoldDB" id="A0AAV4GA80"/>
<accession>A0AAV4GA80</accession>
<comment type="caution">
    <text evidence="1">The sequence shown here is derived from an EMBL/GenBank/DDBJ whole genome shotgun (WGS) entry which is preliminary data.</text>
</comment>
<organism evidence="1 2">
    <name type="scientific">Elysia marginata</name>
    <dbReference type="NCBI Taxonomy" id="1093978"/>
    <lineage>
        <taxon>Eukaryota</taxon>
        <taxon>Metazoa</taxon>
        <taxon>Spiralia</taxon>
        <taxon>Lophotrochozoa</taxon>
        <taxon>Mollusca</taxon>
        <taxon>Gastropoda</taxon>
        <taxon>Heterobranchia</taxon>
        <taxon>Euthyneura</taxon>
        <taxon>Panpulmonata</taxon>
        <taxon>Sacoglossa</taxon>
        <taxon>Placobranchoidea</taxon>
        <taxon>Plakobranchidae</taxon>
        <taxon>Elysia</taxon>
    </lineage>
</organism>
<sequence length="101" mass="11521">MKSTRDEDGTGLQELQLPAITTCLSSELCSPNLAYPANLLQSIPGGNGTRISNRRSKMELGNLRRRQTQRYVKIFWNRFVSSKKNGRILFKPHYLPVLMVL</sequence>
<proteinExistence type="predicted"/>
<evidence type="ECO:0000313" key="2">
    <source>
        <dbReference type="Proteomes" id="UP000762676"/>
    </source>
</evidence>